<dbReference type="Gene3D" id="3.40.50.1000">
    <property type="entry name" value="HAD superfamily/HAD-like"/>
    <property type="match status" value="1"/>
</dbReference>
<evidence type="ECO:0000256" key="3">
    <source>
        <dbReference type="ARBA" id="ARBA00037324"/>
    </source>
</evidence>
<dbReference type="SMART" id="SM00577">
    <property type="entry name" value="CPDc"/>
    <property type="match status" value="1"/>
</dbReference>
<evidence type="ECO:0000256" key="5">
    <source>
        <dbReference type="SAM" id="MobiDB-lite"/>
    </source>
</evidence>
<evidence type="ECO:0000256" key="1">
    <source>
        <dbReference type="ARBA" id="ARBA00022801"/>
    </source>
</evidence>
<name>A0A9C7USQ2_9RHOD</name>
<dbReference type="CDD" id="cd07521">
    <property type="entry name" value="HAD_FCP1-like"/>
    <property type="match status" value="1"/>
</dbReference>
<evidence type="ECO:0000256" key="2">
    <source>
        <dbReference type="ARBA" id="ARBA00022912"/>
    </source>
</evidence>
<dbReference type="AlphaFoldDB" id="A0A9C7USQ2"/>
<evidence type="ECO:0000313" key="8">
    <source>
        <dbReference type="Proteomes" id="UP001061958"/>
    </source>
</evidence>
<evidence type="ECO:0000256" key="4">
    <source>
        <dbReference type="ARBA" id="ARBA00038355"/>
    </source>
</evidence>
<feature type="domain" description="FCP1 homology" evidence="6">
    <location>
        <begin position="282"/>
        <end position="441"/>
    </location>
</feature>
<dbReference type="SUPFAM" id="SSF56784">
    <property type="entry name" value="HAD-like"/>
    <property type="match status" value="1"/>
</dbReference>
<dbReference type="FunFam" id="3.40.50.1000:FF:000015">
    <property type="entry name" value="CTD small phosphatase-like protein 2"/>
    <property type="match status" value="1"/>
</dbReference>
<comment type="similarity">
    <text evidence="4">Belongs to the CTDSPL2 family.</text>
</comment>
<dbReference type="PANTHER" id="PTHR12210">
    <property type="entry name" value="DULLARD PROTEIN PHOSPHATASE"/>
    <property type="match status" value="1"/>
</dbReference>
<dbReference type="InterPro" id="IPR023214">
    <property type="entry name" value="HAD_sf"/>
</dbReference>
<reference evidence="7" key="2">
    <citation type="submission" date="2022-01" db="EMBL/GenBank/DDBJ databases">
        <authorList>
            <person name="Hirooka S."/>
            <person name="Miyagishima S.Y."/>
        </authorList>
    </citation>
    <scope>NUCLEOTIDE SEQUENCE</scope>
    <source>
        <strain evidence="7">NBRC 102759</strain>
    </source>
</reference>
<sequence>MKTALVEGPEPQTIALTTESSLDRSLLFGNSPNAYKEKKTGGKSSLMLRTQQEEESCNEDLDWTTEFPYTHPAGFEDEERHSYLKSVDLSQLVRKHSRQSRIDDYIEKYEFTPSSYGAVVGAGIKDDENNSEESSRNSRTKKKSSLGRNISNSNTRRRKKKTLKSSFDTIFSPIYTFFQKPKTPTTPAHEYEEETVISTANIEEDANDNVSTVTPMVLDESEEPEDSNNMNVEKLDTAESEKDPSERPFVLEDMEPYEFIAALPDANNICNFPSLCVPSKSPNDPQITLVLDLDETLVHCSTEPCQNADLIFPVYFGGTEYLVYAKKRPFLDYFLNEIRKYFEVIVFTASQQAYADTILNLLDPQGSYFRHRAFRDSCVFIEGNFLKDLRVLGRDLGKCVILDNSPQAFGLQVENGIPITTWVDDSEDRELLDLLPFLKQLSNCDDVRPFLSKRFHLADLVAHYRKLMYMDSTDRFHFDDEKDIFVTVS</sequence>
<organism evidence="7 8">
    <name type="scientific">Galdieria partita</name>
    <dbReference type="NCBI Taxonomy" id="83374"/>
    <lineage>
        <taxon>Eukaryota</taxon>
        <taxon>Rhodophyta</taxon>
        <taxon>Bangiophyceae</taxon>
        <taxon>Galdieriales</taxon>
        <taxon>Galdieriaceae</taxon>
        <taxon>Galdieria</taxon>
    </lineage>
</organism>
<feature type="compositionally biased region" description="Basic and acidic residues" evidence="5">
    <location>
        <begin position="233"/>
        <end position="245"/>
    </location>
</feature>
<dbReference type="PROSITE" id="PS50969">
    <property type="entry name" value="FCP1"/>
    <property type="match status" value="1"/>
</dbReference>
<dbReference type="EMBL" id="BQMJ01000053">
    <property type="protein sequence ID" value="GJQ14276.1"/>
    <property type="molecule type" value="Genomic_DNA"/>
</dbReference>
<dbReference type="InterPro" id="IPR036412">
    <property type="entry name" value="HAD-like_sf"/>
</dbReference>
<dbReference type="Proteomes" id="UP001061958">
    <property type="component" value="Unassembled WGS sequence"/>
</dbReference>
<feature type="region of interest" description="Disordered" evidence="5">
    <location>
        <begin position="122"/>
        <end position="162"/>
    </location>
</feature>
<dbReference type="GO" id="GO:0004721">
    <property type="term" value="F:phosphoprotein phosphatase activity"/>
    <property type="evidence" value="ECO:0007669"/>
    <property type="project" value="UniProtKB-KW"/>
</dbReference>
<keyword evidence="1" id="KW-0378">Hydrolase</keyword>
<comment type="function">
    <text evidence="3">Probable phosphatase.</text>
</comment>
<gene>
    <name evidence="7" type="ORF">GpartN1_g6067.t1</name>
</gene>
<keyword evidence="2" id="KW-0904">Protein phosphatase</keyword>
<dbReference type="InterPro" id="IPR050365">
    <property type="entry name" value="TIM50"/>
</dbReference>
<dbReference type="GO" id="GO:0005634">
    <property type="term" value="C:nucleus"/>
    <property type="evidence" value="ECO:0007669"/>
    <property type="project" value="UniProtKB-ARBA"/>
</dbReference>
<dbReference type="OrthoDB" id="277011at2759"/>
<evidence type="ECO:0000259" key="6">
    <source>
        <dbReference type="PROSITE" id="PS50969"/>
    </source>
</evidence>
<proteinExistence type="inferred from homology"/>
<evidence type="ECO:0000313" key="7">
    <source>
        <dbReference type="EMBL" id="GJQ14276.1"/>
    </source>
</evidence>
<dbReference type="NCBIfam" id="TIGR02251">
    <property type="entry name" value="HIF-SF_euk"/>
    <property type="match status" value="1"/>
</dbReference>
<feature type="region of interest" description="Disordered" evidence="5">
    <location>
        <begin position="38"/>
        <end position="59"/>
    </location>
</feature>
<dbReference type="Pfam" id="PF03031">
    <property type="entry name" value="NIF"/>
    <property type="match status" value="1"/>
</dbReference>
<keyword evidence="8" id="KW-1185">Reference proteome</keyword>
<reference evidence="7" key="1">
    <citation type="journal article" date="2022" name="Proc. Natl. Acad. Sci. U.S.A.">
        <title>Life cycle and functional genomics of the unicellular red alga Galdieria for elucidating algal and plant evolution and industrial use.</title>
        <authorList>
            <person name="Hirooka S."/>
            <person name="Itabashi T."/>
            <person name="Ichinose T.M."/>
            <person name="Onuma R."/>
            <person name="Fujiwara T."/>
            <person name="Yamashita S."/>
            <person name="Jong L.W."/>
            <person name="Tomita R."/>
            <person name="Iwane A.H."/>
            <person name="Miyagishima S.Y."/>
        </authorList>
    </citation>
    <scope>NUCLEOTIDE SEQUENCE</scope>
    <source>
        <strain evidence="7">NBRC 102759</strain>
    </source>
</reference>
<feature type="region of interest" description="Disordered" evidence="5">
    <location>
        <begin position="219"/>
        <end position="245"/>
    </location>
</feature>
<accession>A0A9C7USQ2</accession>
<dbReference type="InterPro" id="IPR011948">
    <property type="entry name" value="Dullard_phosphatase"/>
</dbReference>
<dbReference type="InterPro" id="IPR004274">
    <property type="entry name" value="FCP1_dom"/>
</dbReference>
<feature type="compositionally biased region" description="Basic and acidic residues" evidence="5">
    <location>
        <begin position="124"/>
        <end position="136"/>
    </location>
</feature>
<protein>
    <recommendedName>
        <fullName evidence="6">FCP1 homology domain-containing protein</fullName>
    </recommendedName>
</protein>
<comment type="caution">
    <text evidence="7">The sequence shown here is derived from an EMBL/GenBank/DDBJ whole genome shotgun (WGS) entry which is preliminary data.</text>
</comment>